<comment type="caution">
    <text evidence="1">The sequence shown here is derived from an EMBL/GenBank/DDBJ whole genome shotgun (WGS) entry which is preliminary data.</text>
</comment>
<protein>
    <submittedName>
        <fullName evidence="1">Uncharacterized protein</fullName>
    </submittedName>
</protein>
<sequence length="65" mass="6933">MHGAPEELTVAMRAVTLASAGGDLKPVPARLPQDLLESCTARLMQALPEVRRVLNDITPGRGLID</sequence>
<reference evidence="1" key="1">
    <citation type="submission" date="2019-08" db="EMBL/GenBank/DDBJ databases">
        <authorList>
            <person name="Kucharzyk K."/>
            <person name="Murdoch R.W."/>
            <person name="Higgins S."/>
            <person name="Loffler F."/>
        </authorList>
    </citation>
    <scope>NUCLEOTIDE SEQUENCE</scope>
</reference>
<organism evidence="1">
    <name type="scientific">bioreactor metagenome</name>
    <dbReference type="NCBI Taxonomy" id="1076179"/>
    <lineage>
        <taxon>unclassified sequences</taxon>
        <taxon>metagenomes</taxon>
        <taxon>ecological metagenomes</taxon>
    </lineage>
</organism>
<accession>A0A645F4Q8</accession>
<dbReference type="AlphaFoldDB" id="A0A645F4Q8"/>
<evidence type="ECO:0000313" key="1">
    <source>
        <dbReference type="EMBL" id="MPN09325.1"/>
    </source>
</evidence>
<dbReference type="EMBL" id="VSSQ01055427">
    <property type="protein sequence ID" value="MPN09325.1"/>
    <property type="molecule type" value="Genomic_DNA"/>
</dbReference>
<gene>
    <name evidence="1" type="ORF">SDC9_156614</name>
</gene>
<name>A0A645F4Q8_9ZZZZ</name>
<proteinExistence type="predicted"/>